<dbReference type="NCBIfam" id="TIGR00199">
    <property type="entry name" value="PncC_domain"/>
    <property type="match status" value="1"/>
</dbReference>
<sequence length="413" mass="45254">MNCELVSVGTELLTGDTLNTNVMFLSKELSINGFSVLYHTTVGDNPGRLKSVIMRALTRSDLIITTGGLGPTQDDLTKETIAEIFGMEMEQRPEIVAKLKAFFDRRGVEMTENNLRQSYVPKGGVMLPNPRGTAPGIMIKKDDKTIIMLPGPPHEMMGMYEDCVEPVLHQLKNQLVISRYYNLSDIGESTVEDSIMDIIDRQDNPTVATYAKLGEVMIRLTANGDDSETINALLDRYEKVIIERFGSHIFTHSQDSLDVTVGKLLMEKGLTVALAESCTGGLVASKLAEIPGISASLKMGLVTYSNEAKMQLLNVRAETLDRYGAVSEQTAREMCEHLKEISGCDITASVTGIAGPDGGTPEKPVGLVYVGVCAKGKTTIKKYLFEGSRKIVQLRTANKVFHLIREAILDKTE</sequence>
<feature type="domain" description="MoaB/Mog" evidence="2">
    <location>
        <begin position="4"/>
        <end position="170"/>
    </location>
</feature>
<dbReference type="NCBIfam" id="NF001813">
    <property type="entry name" value="PRK00549.1"/>
    <property type="match status" value="1"/>
</dbReference>
<dbReference type="Pfam" id="PF00994">
    <property type="entry name" value="MoCF_biosynth"/>
    <property type="match status" value="1"/>
</dbReference>
<dbReference type="InterPro" id="IPR008136">
    <property type="entry name" value="CinA_C"/>
</dbReference>
<dbReference type="Gene3D" id="3.90.950.20">
    <property type="entry name" value="CinA-like"/>
    <property type="match status" value="1"/>
</dbReference>
<dbReference type="PANTHER" id="PTHR13939">
    <property type="entry name" value="NICOTINAMIDE-NUCLEOTIDE AMIDOHYDROLASE PNCC"/>
    <property type="match status" value="1"/>
</dbReference>
<keyword evidence="4" id="KW-1185">Reference proteome</keyword>
<dbReference type="InterPro" id="IPR036425">
    <property type="entry name" value="MoaB/Mog-like_dom_sf"/>
</dbReference>
<dbReference type="SMART" id="SM00852">
    <property type="entry name" value="MoCF_biosynth"/>
    <property type="match status" value="1"/>
</dbReference>
<dbReference type="InterPro" id="IPR008135">
    <property type="entry name" value="Competence-induced_CinA"/>
</dbReference>
<organism evidence="3 4">
    <name type="scientific">Eubacterium maltosivorans</name>
    <dbReference type="NCBI Taxonomy" id="2041044"/>
    <lineage>
        <taxon>Bacteria</taxon>
        <taxon>Bacillati</taxon>
        <taxon>Bacillota</taxon>
        <taxon>Clostridia</taxon>
        <taxon>Eubacteriales</taxon>
        <taxon>Eubacteriaceae</taxon>
        <taxon>Eubacterium</taxon>
    </lineage>
</organism>
<dbReference type="CDD" id="cd00885">
    <property type="entry name" value="cinA"/>
    <property type="match status" value="1"/>
</dbReference>
<dbReference type="PANTHER" id="PTHR13939:SF0">
    <property type="entry name" value="NMN AMIDOHYDROLASE-LIKE PROTEIN YFAY"/>
    <property type="match status" value="1"/>
</dbReference>
<accession>A0A4P9C4J1</accession>
<gene>
    <name evidence="1" type="primary">cinA</name>
    <name evidence="3" type="ORF">CPZ25_002915</name>
</gene>
<evidence type="ECO:0000313" key="4">
    <source>
        <dbReference type="Proteomes" id="UP000218387"/>
    </source>
</evidence>
<proteinExistence type="inferred from homology"/>
<dbReference type="HAMAP" id="MF_00226_B">
    <property type="entry name" value="CinA_B"/>
    <property type="match status" value="1"/>
</dbReference>
<dbReference type="Pfam" id="PF02464">
    <property type="entry name" value="CinA"/>
    <property type="match status" value="1"/>
</dbReference>
<dbReference type="SUPFAM" id="SSF142433">
    <property type="entry name" value="CinA-like"/>
    <property type="match status" value="1"/>
</dbReference>
<dbReference type="InterPro" id="IPR001453">
    <property type="entry name" value="MoaB/Mog_dom"/>
</dbReference>
<dbReference type="KEGG" id="emt:CPZ25_002915"/>
<reference evidence="3 4" key="1">
    <citation type="submission" date="2018-05" db="EMBL/GenBank/DDBJ databases">
        <title>Genome comparison of Eubacterium sp.</title>
        <authorList>
            <person name="Feng Y."/>
            <person name="Sanchez-Andrea I."/>
            <person name="Stams A.J.M."/>
            <person name="De Vos W.M."/>
        </authorList>
    </citation>
    <scope>NUCLEOTIDE SEQUENCE [LARGE SCALE GENOMIC DNA]</scope>
    <source>
        <strain evidence="3 4">YI</strain>
    </source>
</reference>
<name>A0A4P9C4J1_EUBML</name>
<dbReference type="PIRSF" id="PIRSF006728">
    <property type="entry name" value="CinA"/>
    <property type="match status" value="1"/>
</dbReference>
<evidence type="ECO:0000259" key="2">
    <source>
        <dbReference type="SMART" id="SM00852"/>
    </source>
</evidence>
<dbReference type="Gene3D" id="3.30.70.2860">
    <property type="match status" value="1"/>
</dbReference>
<dbReference type="AlphaFoldDB" id="A0A4P9C4J1"/>
<dbReference type="NCBIfam" id="TIGR00177">
    <property type="entry name" value="molyb_syn"/>
    <property type="match status" value="1"/>
</dbReference>
<dbReference type="NCBIfam" id="TIGR00200">
    <property type="entry name" value="cinA_nterm"/>
    <property type="match status" value="1"/>
</dbReference>
<dbReference type="InterPro" id="IPR041424">
    <property type="entry name" value="CinA_KH"/>
</dbReference>
<dbReference type="InterPro" id="IPR036653">
    <property type="entry name" value="CinA-like_C"/>
</dbReference>
<evidence type="ECO:0000313" key="3">
    <source>
        <dbReference type="EMBL" id="QCT70309.1"/>
    </source>
</evidence>
<dbReference type="EMBL" id="CP029487">
    <property type="protein sequence ID" value="QCT70309.1"/>
    <property type="molecule type" value="Genomic_DNA"/>
</dbReference>
<dbReference type="Gene3D" id="3.40.980.10">
    <property type="entry name" value="MoaB/Mog-like domain"/>
    <property type="match status" value="1"/>
</dbReference>
<dbReference type="SUPFAM" id="SSF53218">
    <property type="entry name" value="Molybdenum cofactor biosynthesis proteins"/>
    <property type="match status" value="1"/>
</dbReference>
<evidence type="ECO:0000256" key="1">
    <source>
        <dbReference type="HAMAP-Rule" id="MF_00226"/>
    </source>
</evidence>
<dbReference type="InterPro" id="IPR050101">
    <property type="entry name" value="CinA"/>
</dbReference>
<dbReference type="RefSeq" id="WP_058694694.1">
    <property type="nucleotide sequence ID" value="NZ_CABJDW020000005.1"/>
</dbReference>
<protein>
    <recommendedName>
        <fullName evidence="1">Putative competence-damage inducible protein</fullName>
    </recommendedName>
</protein>
<comment type="similarity">
    <text evidence="1">Belongs to the CinA family.</text>
</comment>
<dbReference type="Pfam" id="PF18146">
    <property type="entry name" value="CinA_KH"/>
    <property type="match status" value="1"/>
</dbReference>
<dbReference type="Proteomes" id="UP000218387">
    <property type="component" value="Chromosome"/>
</dbReference>